<protein>
    <submittedName>
        <fullName evidence="1">Uncharacterized protein</fullName>
    </submittedName>
</protein>
<proteinExistence type="predicted"/>
<name>A0A8S5P1F2_9CAUD</name>
<accession>A0A8S5P1F2</accession>
<sequence length="150" mass="17149">MQQNNFDRNEKIVPTLDSVGWVTNNGREKLDRILANFFTSDGSQSTLYYRQFLTYQVLTQENVGDVERLASAIKTYLTEAIGQYFPECSVEVIPVTLNNEEKAINELTESAVGLRLTVEVLDNTDYLRMDKPIVYDGGVFKYVLDKFSSR</sequence>
<reference evidence="1" key="1">
    <citation type="journal article" date="2021" name="Proc. Natl. Acad. Sci. U.S.A.">
        <title>A Catalog of Tens of Thousands of Viruses from Human Metagenomes Reveals Hidden Associations with Chronic Diseases.</title>
        <authorList>
            <person name="Tisza M.J."/>
            <person name="Buck C.B."/>
        </authorList>
    </citation>
    <scope>NUCLEOTIDE SEQUENCE</scope>
    <source>
        <strain evidence="1">CtLnO19</strain>
    </source>
</reference>
<evidence type="ECO:0000313" key="1">
    <source>
        <dbReference type="EMBL" id="DAE00257.1"/>
    </source>
</evidence>
<dbReference type="EMBL" id="BK015301">
    <property type="protein sequence ID" value="DAE00257.1"/>
    <property type="molecule type" value="Genomic_DNA"/>
</dbReference>
<organism evidence="1">
    <name type="scientific">Myoviridae sp. ctLnO19</name>
    <dbReference type="NCBI Taxonomy" id="2825085"/>
    <lineage>
        <taxon>Viruses</taxon>
        <taxon>Duplodnaviria</taxon>
        <taxon>Heunggongvirae</taxon>
        <taxon>Uroviricota</taxon>
        <taxon>Caudoviricetes</taxon>
    </lineage>
</organism>